<name>A0ABW1U390_9BURK</name>
<dbReference type="InterPro" id="IPR001207">
    <property type="entry name" value="Transposase_mutator"/>
</dbReference>
<keyword evidence="3 6" id="KW-0815">Transposition</keyword>
<comment type="similarity">
    <text evidence="2 6">Belongs to the transposase mutator family.</text>
</comment>
<dbReference type="PANTHER" id="PTHR33217">
    <property type="entry name" value="TRANSPOSASE FOR INSERTION SEQUENCE ELEMENT IS1081"/>
    <property type="match status" value="1"/>
</dbReference>
<sequence length="418" mass="46640">MPSKTRKTKAAQALPTIPKELIDQFVNGPMSAEAVNAASMAFKKALIERALGAELTHHLGYASGADKPLDAKNHRNGASAKTVLTEDGPLRIEVPRDRTGSFEPLLIPKHERRFTGFDDKIVAMYARGMTVREIQGFLAEQYGTEVSPDLISSVTDAVMSEVTAWQARALEPMYPVVFFDALRVKIREDAVVRNKAIYLALGVRPDGTRDILGLWIESTEGAKFWMKVFNDLKTRGVNDILIAVTDGLKGMAEALGAVFPATTLQTCIVHLIRNSLDYASWKDRKALAAAIKPIYTAPSAEAALSELDAFEQGSWGQKFPTVVASWRRAWDKVIPFFAFPAHIRRVIYTTNAIESVNARLRKIIKTRGHFPTDDAATKLIWLALRNITADWDRAGRDWKEAMNQFAILYDDRFTKQFN</sequence>
<dbReference type="EMBL" id="JBHSRS010000084">
    <property type="protein sequence ID" value="MFC6284304.1"/>
    <property type="molecule type" value="Genomic_DNA"/>
</dbReference>
<dbReference type="NCBIfam" id="NF033543">
    <property type="entry name" value="transpos_IS256"/>
    <property type="match status" value="1"/>
</dbReference>
<organism evidence="7 8">
    <name type="scientific">Polaromonas aquatica</name>
    <dbReference type="NCBI Taxonomy" id="332657"/>
    <lineage>
        <taxon>Bacteria</taxon>
        <taxon>Pseudomonadati</taxon>
        <taxon>Pseudomonadota</taxon>
        <taxon>Betaproteobacteria</taxon>
        <taxon>Burkholderiales</taxon>
        <taxon>Comamonadaceae</taxon>
        <taxon>Polaromonas</taxon>
    </lineage>
</organism>
<dbReference type="Proteomes" id="UP001596270">
    <property type="component" value="Unassembled WGS sequence"/>
</dbReference>
<dbReference type="Pfam" id="PF00872">
    <property type="entry name" value="Transposase_mut"/>
    <property type="match status" value="1"/>
</dbReference>
<keyword evidence="5 6" id="KW-0233">DNA recombination</keyword>
<evidence type="ECO:0000313" key="7">
    <source>
        <dbReference type="EMBL" id="MFC6284304.1"/>
    </source>
</evidence>
<comment type="function">
    <text evidence="1 6">Required for the transposition of the insertion element.</text>
</comment>
<evidence type="ECO:0000256" key="3">
    <source>
        <dbReference type="ARBA" id="ARBA00022578"/>
    </source>
</evidence>
<proteinExistence type="inferred from homology"/>
<evidence type="ECO:0000256" key="4">
    <source>
        <dbReference type="ARBA" id="ARBA00023125"/>
    </source>
</evidence>
<evidence type="ECO:0000256" key="5">
    <source>
        <dbReference type="ARBA" id="ARBA00023172"/>
    </source>
</evidence>
<keyword evidence="6" id="KW-0814">Transposable element</keyword>
<evidence type="ECO:0000256" key="6">
    <source>
        <dbReference type="RuleBase" id="RU365089"/>
    </source>
</evidence>
<accession>A0ABW1U390</accession>
<evidence type="ECO:0000313" key="8">
    <source>
        <dbReference type="Proteomes" id="UP001596270"/>
    </source>
</evidence>
<comment type="caution">
    <text evidence="7">The sequence shown here is derived from an EMBL/GenBank/DDBJ whole genome shotgun (WGS) entry which is preliminary data.</text>
</comment>
<dbReference type="PROSITE" id="PS01007">
    <property type="entry name" value="TRANSPOSASE_MUTATOR"/>
    <property type="match status" value="1"/>
</dbReference>
<keyword evidence="8" id="KW-1185">Reference proteome</keyword>
<dbReference type="PANTHER" id="PTHR33217:SF5">
    <property type="entry name" value="MUTATOR FAMILY TRANSPOSASE"/>
    <property type="match status" value="1"/>
</dbReference>
<evidence type="ECO:0000256" key="2">
    <source>
        <dbReference type="ARBA" id="ARBA00010961"/>
    </source>
</evidence>
<dbReference type="RefSeq" id="WP_377414793.1">
    <property type="nucleotide sequence ID" value="NZ_JBHSRS010000084.1"/>
</dbReference>
<gene>
    <name evidence="7" type="ORF">ACFQND_24025</name>
</gene>
<reference evidence="8" key="1">
    <citation type="journal article" date="2019" name="Int. J. Syst. Evol. Microbiol.">
        <title>The Global Catalogue of Microorganisms (GCM) 10K type strain sequencing project: providing services to taxonomists for standard genome sequencing and annotation.</title>
        <authorList>
            <consortium name="The Broad Institute Genomics Platform"/>
            <consortium name="The Broad Institute Genome Sequencing Center for Infectious Disease"/>
            <person name="Wu L."/>
            <person name="Ma J."/>
        </authorList>
    </citation>
    <scope>NUCLEOTIDE SEQUENCE [LARGE SCALE GENOMIC DNA]</scope>
    <source>
        <strain evidence="8">CCUG 39402</strain>
    </source>
</reference>
<keyword evidence="4 6" id="KW-0238">DNA-binding</keyword>
<protein>
    <recommendedName>
        <fullName evidence="6">Mutator family transposase</fullName>
    </recommendedName>
</protein>
<evidence type="ECO:0000256" key="1">
    <source>
        <dbReference type="ARBA" id="ARBA00002190"/>
    </source>
</evidence>